<dbReference type="InterPro" id="IPR016181">
    <property type="entry name" value="Acyl_CoA_acyltransferase"/>
</dbReference>
<feature type="region of interest" description="Disordered" evidence="1">
    <location>
        <begin position="154"/>
        <end position="179"/>
    </location>
</feature>
<sequence length="179" mass="18923">MPRRSSSASTAGWCYAGVVRTTIRHAGQSFAIAGPSCVATDPAYRGRGFATRAVAAATRSIEHSDRDVGIFTCDPPLARFYARAGAWPVVPHVVLVGSRDEGALDSTPLGKAGLMRLFSAKARAAAEELSHTTIDLGLPVGQFLWGPGVRPRCEAPAPDRAAGATPPPSRASGRRFRRR</sequence>
<evidence type="ECO:0000313" key="3">
    <source>
        <dbReference type="Proteomes" id="UP001321492"/>
    </source>
</evidence>
<dbReference type="Gene3D" id="3.40.630.30">
    <property type="match status" value="1"/>
</dbReference>
<evidence type="ECO:0008006" key="4">
    <source>
        <dbReference type="Google" id="ProtNLM"/>
    </source>
</evidence>
<dbReference type="Proteomes" id="UP001321492">
    <property type="component" value="Unassembled WGS sequence"/>
</dbReference>
<protein>
    <recommendedName>
        <fullName evidence="4">N-acetyltransferase domain-containing protein</fullName>
    </recommendedName>
</protein>
<gene>
    <name evidence="2" type="ORF">QNA08_06715</name>
</gene>
<evidence type="ECO:0000313" key="2">
    <source>
        <dbReference type="EMBL" id="MDJ1157924.1"/>
    </source>
</evidence>
<proteinExistence type="predicted"/>
<reference evidence="2 3" key="1">
    <citation type="submission" date="2023-05" db="EMBL/GenBank/DDBJ databases">
        <title>Chelatococcus sp. nov., a moderately thermophilic bacterium isolated from hot spring microbial mat.</title>
        <authorList>
            <person name="Hu C.-J."/>
            <person name="Li W.-J."/>
        </authorList>
    </citation>
    <scope>NUCLEOTIDE SEQUENCE [LARGE SCALE GENOMIC DNA]</scope>
    <source>
        <strain evidence="2 3">SYSU G07232</strain>
    </source>
</reference>
<organism evidence="2 3">
    <name type="scientific">Chelatococcus albus</name>
    <dbReference type="NCBI Taxonomy" id="3047466"/>
    <lineage>
        <taxon>Bacteria</taxon>
        <taxon>Pseudomonadati</taxon>
        <taxon>Pseudomonadota</taxon>
        <taxon>Alphaproteobacteria</taxon>
        <taxon>Hyphomicrobiales</taxon>
        <taxon>Chelatococcaceae</taxon>
        <taxon>Chelatococcus</taxon>
    </lineage>
</organism>
<accession>A0ABT7AEY1</accession>
<comment type="caution">
    <text evidence="2">The sequence shown here is derived from an EMBL/GenBank/DDBJ whole genome shotgun (WGS) entry which is preliminary data.</text>
</comment>
<name>A0ABT7AEY1_9HYPH</name>
<keyword evidence="3" id="KW-1185">Reference proteome</keyword>
<dbReference type="RefSeq" id="WP_283739915.1">
    <property type="nucleotide sequence ID" value="NZ_JASJEV010000003.1"/>
</dbReference>
<dbReference type="SUPFAM" id="SSF55729">
    <property type="entry name" value="Acyl-CoA N-acyltransferases (Nat)"/>
    <property type="match status" value="1"/>
</dbReference>
<dbReference type="EMBL" id="JASJEV010000003">
    <property type="protein sequence ID" value="MDJ1157924.1"/>
    <property type="molecule type" value="Genomic_DNA"/>
</dbReference>
<evidence type="ECO:0000256" key="1">
    <source>
        <dbReference type="SAM" id="MobiDB-lite"/>
    </source>
</evidence>